<organism evidence="2 3">
    <name type="scientific">Tetrapyrgos nigripes</name>
    <dbReference type="NCBI Taxonomy" id="182062"/>
    <lineage>
        <taxon>Eukaryota</taxon>
        <taxon>Fungi</taxon>
        <taxon>Dikarya</taxon>
        <taxon>Basidiomycota</taxon>
        <taxon>Agaricomycotina</taxon>
        <taxon>Agaricomycetes</taxon>
        <taxon>Agaricomycetidae</taxon>
        <taxon>Agaricales</taxon>
        <taxon>Marasmiineae</taxon>
        <taxon>Marasmiaceae</taxon>
        <taxon>Tetrapyrgos</taxon>
    </lineage>
</organism>
<name>A0A8H5GHL5_9AGAR</name>
<evidence type="ECO:0000313" key="3">
    <source>
        <dbReference type="Proteomes" id="UP000559256"/>
    </source>
</evidence>
<dbReference type="AlphaFoldDB" id="A0A8H5GHL5"/>
<feature type="signal peptide" evidence="1">
    <location>
        <begin position="1"/>
        <end position="18"/>
    </location>
</feature>
<protein>
    <submittedName>
        <fullName evidence="2">Uncharacterized protein</fullName>
    </submittedName>
</protein>
<dbReference type="Proteomes" id="UP000559256">
    <property type="component" value="Unassembled WGS sequence"/>
</dbReference>
<keyword evidence="3" id="KW-1185">Reference proteome</keyword>
<feature type="chain" id="PRO_5034412110" evidence="1">
    <location>
        <begin position="19"/>
        <end position="150"/>
    </location>
</feature>
<reference evidence="2 3" key="1">
    <citation type="journal article" date="2020" name="ISME J.">
        <title>Uncovering the hidden diversity of litter-decomposition mechanisms in mushroom-forming fungi.</title>
        <authorList>
            <person name="Floudas D."/>
            <person name="Bentzer J."/>
            <person name="Ahren D."/>
            <person name="Johansson T."/>
            <person name="Persson P."/>
            <person name="Tunlid A."/>
        </authorList>
    </citation>
    <scope>NUCLEOTIDE SEQUENCE [LARGE SCALE GENOMIC DNA]</scope>
    <source>
        <strain evidence="2 3">CBS 291.85</strain>
    </source>
</reference>
<accession>A0A8H5GHL5</accession>
<keyword evidence="1" id="KW-0732">Signal</keyword>
<sequence length="150" mass="15455">MLFFSSFILASVFGASIAAPTPAKRELVGQVLPDVATFGGIPGTARVDDLSQNECGIKVNPGDFVFLLSRAGSAPGSTAAENGLCGRSDATVFVLDENNVILAENGPAFAPVGFCEDCDDGDVVLSQAAFDELGGNPATGTFDRVFTRFG</sequence>
<dbReference type="OrthoDB" id="2866758at2759"/>
<dbReference type="EMBL" id="JAACJM010000029">
    <property type="protein sequence ID" value="KAF5365102.1"/>
    <property type="molecule type" value="Genomic_DNA"/>
</dbReference>
<gene>
    <name evidence="2" type="ORF">D9758_011002</name>
</gene>
<dbReference type="CDD" id="cd22191">
    <property type="entry name" value="DPBB_RlpA_EXP_N-like"/>
    <property type="match status" value="1"/>
</dbReference>
<proteinExistence type="predicted"/>
<comment type="caution">
    <text evidence="2">The sequence shown here is derived from an EMBL/GenBank/DDBJ whole genome shotgun (WGS) entry which is preliminary data.</text>
</comment>
<evidence type="ECO:0000313" key="2">
    <source>
        <dbReference type="EMBL" id="KAF5365102.1"/>
    </source>
</evidence>
<evidence type="ECO:0000256" key="1">
    <source>
        <dbReference type="SAM" id="SignalP"/>
    </source>
</evidence>